<evidence type="ECO:0000313" key="2">
    <source>
        <dbReference type="EMBL" id="GAH65286.1"/>
    </source>
</evidence>
<sequence length="256" mass="29044">EYNKAIEENNKKRQIKKAPVKKVIFTPQVKSVFRKAIAVSLISLLVFAFISTAYIAAKEGSLSLAPFEQIIDKLNNLDFQSSNLASIRAFNFIRPLYEKHLASVFDNLKPIYQPIYSRIIKPIAIDISNTVRTVIRGYNKTKQDVFAFIDNLFTKSGNFVVNFISNTSRGIVKGPSSFGKFVVSVFQDLPQSLKKFFTFEPLFVGFPTPDISEQSFITIKDLYKKLSKLRKELGEIERGEIIIPEPGDITQYITVV</sequence>
<organism evidence="2">
    <name type="scientific">marine sediment metagenome</name>
    <dbReference type="NCBI Taxonomy" id="412755"/>
    <lineage>
        <taxon>unclassified sequences</taxon>
        <taxon>metagenomes</taxon>
        <taxon>ecological metagenomes</taxon>
    </lineage>
</organism>
<name>X1H525_9ZZZZ</name>
<feature type="non-terminal residue" evidence="2">
    <location>
        <position position="256"/>
    </location>
</feature>
<feature type="transmembrane region" description="Helical" evidence="1">
    <location>
        <begin position="36"/>
        <end position="57"/>
    </location>
</feature>
<gene>
    <name evidence="2" type="ORF">S03H2_54267</name>
</gene>
<dbReference type="EMBL" id="BARU01034585">
    <property type="protein sequence ID" value="GAH65286.1"/>
    <property type="molecule type" value="Genomic_DNA"/>
</dbReference>
<reference evidence="2" key="1">
    <citation type="journal article" date="2014" name="Front. Microbiol.">
        <title>High frequency of phylogenetically diverse reductive dehalogenase-homologous genes in deep subseafloor sedimentary metagenomes.</title>
        <authorList>
            <person name="Kawai M."/>
            <person name="Futagami T."/>
            <person name="Toyoda A."/>
            <person name="Takaki Y."/>
            <person name="Nishi S."/>
            <person name="Hori S."/>
            <person name="Arai W."/>
            <person name="Tsubouchi T."/>
            <person name="Morono Y."/>
            <person name="Uchiyama I."/>
            <person name="Ito T."/>
            <person name="Fujiyama A."/>
            <person name="Inagaki F."/>
            <person name="Takami H."/>
        </authorList>
    </citation>
    <scope>NUCLEOTIDE SEQUENCE</scope>
    <source>
        <strain evidence="2">Expedition CK06-06</strain>
    </source>
</reference>
<keyword evidence="1" id="KW-1133">Transmembrane helix</keyword>
<dbReference type="AlphaFoldDB" id="X1H525"/>
<comment type="caution">
    <text evidence="2">The sequence shown here is derived from an EMBL/GenBank/DDBJ whole genome shotgun (WGS) entry which is preliminary data.</text>
</comment>
<accession>X1H525</accession>
<feature type="non-terminal residue" evidence="2">
    <location>
        <position position="1"/>
    </location>
</feature>
<keyword evidence="1" id="KW-0812">Transmembrane</keyword>
<protein>
    <submittedName>
        <fullName evidence="2">Uncharacterized protein</fullName>
    </submittedName>
</protein>
<evidence type="ECO:0000256" key="1">
    <source>
        <dbReference type="SAM" id="Phobius"/>
    </source>
</evidence>
<keyword evidence="1" id="KW-0472">Membrane</keyword>
<proteinExistence type="predicted"/>